<evidence type="ECO:0000256" key="5">
    <source>
        <dbReference type="ARBA" id="ARBA00023136"/>
    </source>
</evidence>
<evidence type="ECO:0000259" key="7">
    <source>
        <dbReference type="Pfam" id="PF04024"/>
    </source>
</evidence>
<name>A0A399F0R2_9DEIN</name>
<keyword evidence="3 6" id="KW-0812">Transmembrane</keyword>
<evidence type="ECO:0000313" key="9">
    <source>
        <dbReference type="EMBL" id="RIH89858.1"/>
    </source>
</evidence>
<evidence type="ECO:0000256" key="6">
    <source>
        <dbReference type="SAM" id="Phobius"/>
    </source>
</evidence>
<keyword evidence="4 6" id="KW-1133">Transmembrane helix</keyword>
<dbReference type="Pfam" id="PF04024">
    <property type="entry name" value="PspC"/>
    <property type="match status" value="1"/>
</dbReference>
<protein>
    <submittedName>
        <fullName evidence="9">Phage shock protein C</fullName>
    </submittedName>
</protein>
<evidence type="ECO:0000256" key="2">
    <source>
        <dbReference type="ARBA" id="ARBA00022475"/>
    </source>
</evidence>
<evidence type="ECO:0000256" key="4">
    <source>
        <dbReference type="ARBA" id="ARBA00022989"/>
    </source>
</evidence>
<accession>A0A399F0R2</accession>
<dbReference type="EMBL" id="QWLA01000001">
    <property type="protein sequence ID" value="RIH89858.1"/>
    <property type="molecule type" value="Genomic_DNA"/>
</dbReference>
<dbReference type="OrthoDB" id="166770at2"/>
<proteinExistence type="predicted"/>
<organism evidence="9 10">
    <name type="scientific">Calidithermus roseus</name>
    <dbReference type="NCBI Taxonomy" id="1644118"/>
    <lineage>
        <taxon>Bacteria</taxon>
        <taxon>Thermotogati</taxon>
        <taxon>Deinococcota</taxon>
        <taxon>Deinococci</taxon>
        <taxon>Thermales</taxon>
        <taxon>Thermaceae</taxon>
        <taxon>Calidithermus</taxon>
    </lineage>
</organism>
<keyword evidence="2" id="KW-1003">Cell membrane</keyword>
<dbReference type="PANTHER" id="PTHR33885:SF3">
    <property type="entry name" value="PHAGE SHOCK PROTEIN C"/>
    <property type="match status" value="1"/>
</dbReference>
<dbReference type="RefSeq" id="WP_119275456.1">
    <property type="nucleotide sequence ID" value="NZ_QWLA01000001.1"/>
</dbReference>
<keyword evidence="10" id="KW-1185">Reference proteome</keyword>
<evidence type="ECO:0000313" key="10">
    <source>
        <dbReference type="Proteomes" id="UP000265341"/>
    </source>
</evidence>
<dbReference type="InterPro" id="IPR054331">
    <property type="entry name" value="LiaF_TM"/>
</dbReference>
<dbReference type="Pfam" id="PF22570">
    <property type="entry name" value="LiaF-TM"/>
    <property type="match status" value="1"/>
</dbReference>
<dbReference type="AlphaFoldDB" id="A0A399F0R2"/>
<evidence type="ECO:0000259" key="8">
    <source>
        <dbReference type="Pfam" id="PF22570"/>
    </source>
</evidence>
<feature type="transmembrane region" description="Helical" evidence="6">
    <location>
        <begin position="126"/>
        <end position="142"/>
    </location>
</feature>
<sequence>MNEPRRLYRSEKDQVIAGVCGGLAEYFAIDPVLVRALFVLLALFGGGGFVLYIILWIVIPKAGSTATGSEESLRQGLEEVQGKARQLVEEVRRGGSGSSVLGWILLLVGAWLLLDNLGWIRINGDLLWPLLLIGLGVVLLLRERNR</sequence>
<gene>
    <name evidence="9" type="ORF">Mrose_00083</name>
</gene>
<dbReference type="PANTHER" id="PTHR33885">
    <property type="entry name" value="PHAGE SHOCK PROTEIN C"/>
    <property type="match status" value="1"/>
</dbReference>
<feature type="domain" description="LiaF transmembrane" evidence="8">
    <location>
        <begin position="99"/>
        <end position="144"/>
    </location>
</feature>
<keyword evidence="5 6" id="KW-0472">Membrane</keyword>
<feature type="domain" description="Phage shock protein PspC N-terminal" evidence="7">
    <location>
        <begin position="5"/>
        <end position="62"/>
    </location>
</feature>
<comment type="subcellular location">
    <subcellularLocation>
        <location evidence="1">Cell membrane</location>
        <topology evidence="1">Single-pass membrane protein</topology>
    </subcellularLocation>
</comment>
<reference evidence="9 10" key="1">
    <citation type="submission" date="2018-08" db="EMBL/GenBank/DDBJ databases">
        <title>Meiothermus roseus NBRC 110900 genome sequencing project.</title>
        <authorList>
            <person name="Da Costa M.S."/>
            <person name="Albuquerque L."/>
            <person name="Raposo P."/>
            <person name="Froufe H.J.C."/>
            <person name="Barroso C.S."/>
            <person name="Egas C."/>
        </authorList>
    </citation>
    <scope>NUCLEOTIDE SEQUENCE [LARGE SCALE GENOMIC DNA]</scope>
    <source>
        <strain evidence="9 10">NBRC 110900</strain>
    </source>
</reference>
<feature type="transmembrane region" description="Helical" evidence="6">
    <location>
        <begin position="36"/>
        <end position="59"/>
    </location>
</feature>
<dbReference type="InterPro" id="IPR052027">
    <property type="entry name" value="PspC"/>
</dbReference>
<dbReference type="InterPro" id="IPR007168">
    <property type="entry name" value="Phageshock_PspC_N"/>
</dbReference>
<dbReference type="GO" id="GO:0005886">
    <property type="term" value="C:plasma membrane"/>
    <property type="evidence" value="ECO:0007669"/>
    <property type="project" value="UniProtKB-SubCell"/>
</dbReference>
<dbReference type="Proteomes" id="UP000265341">
    <property type="component" value="Unassembled WGS sequence"/>
</dbReference>
<feature type="transmembrane region" description="Helical" evidence="6">
    <location>
        <begin position="95"/>
        <end position="114"/>
    </location>
</feature>
<comment type="caution">
    <text evidence="9">The sequence shown here is derived from an EMBL/GenBank/DDBJ whole genome shotgun (WGS) entry which is preliminary data.</text>
</comment>
<evidence type="ECO:0000256" key="3">
    <source>
        <dbReference type="ARBA" id="ARBA00022692"/>
    </source>
</evidence>
<evidence type="ECO:0000256" key="1">
    <source>
        <dbReference type="ARBA" id="ARBA00004162"/>
    </source>
</evidence>